<dbReference type="STRING" id="999415.HMPREF9943_00106"/>
<evidence type="ECO:0000256" key="4">
    <source>
        <dbReference type="ARBA" id="ARBA00023065"/>
    </source>
</evidence>
<dbReference type="GO" id="GO:0046933">
    <property type="term" value="F:proton-transporting ATP synthase activity, rotational mechanism"/>
    <property type="evidence" value="ECO:0007669"/>
    <property type="project" value="UniProtKB-UniRule"/>
</dbReference>
<keyword evidence="6 8" id="KW-0139">CF(1)</keyword>
<evidence type="ECO:0000256" key="9">
    <source>
        <dbReference type="RuleBase" id="RU003656"/>
    </source>
</evidence>
<dbReference type="eggNOG" id="COG0355">
    <property type="taxonomic scope" value="Bacteria"/>
</dbReference>
<comment type="subunit">
    <text evidence="8 9">F-type ATPases have 2 components, CF(1) - the catalytic core - and CF(0) - the membrane proton channel. CF(1) has five subunits: alpha(3), beta(3), gamma(1), delta(1), epsilon(1). CF(0) has three main subunits: a, b and c.</text>
</comment>
<dbReference type="PATRIC" id="fig|999415.3.peg.107"/>
<evidence type="ECO:0000256" key="7">
    <source>
        <dbReference type="ARBA" id="ARBA00023310"/>
    </source>
</evidence>
<dbReference type="GO" id="GO:0005524">
    <property type="term" value="F:ATP binding"/>
    <property type="evidence" value="ECO:0007669"/>
    <property type="project" value="UniProtKB-UniRule"/>
</dbReference>
<dbReference type="OrthoDB" id="9804110at2"/>
<dbReference type="InterPro" id="IPR020546">
    <property type="entry name" value="ATP_synth_F1_dsu/esu_N"/>
</dbReference>
<evidence type="ECO:0000256" key="1">
    <source>
        <dbReference type="ARBA" id="ARBA00004202"/>
    </source>
</evidence>
<dbReference type="Gene3D" id="2.60.15.10">
    <property type="entry name" value="F0F1 ATP synthase delta/epsilon subunit, N-terminal"/>
    <property type="match status" value="1"/>
</dbReference>
<dbReference type="RefSeq" id="WP_004801117.1">
    <property type="nucleotide sequence ID" value="NZ_AUGJ01000001.1"/>
</dbReference>
<dbReference type="GO" id="GO:0045259">
    <property type="term" value="C:proton-transporting ATP synthase complex"/>
    <property type="evidence" value="ECO:0007669"/>
    <property type="project" value="UniProtKB-KW"/>
</dbReference>
<comment type="function">
    <text evidence="8">Produces ATP from ADP in the presence of a proton gradient across the membrane.</text>
</comment>
<dbReference type="Proteomes" id="UP000011758">
    <property type="component" value="Unassembled WGS sequence"/>
</dbReference>
<evidence type="ECO:0000313" key="12">
    <source>
        <dbReference type="EMBL" id="EMD17674.1"/>
    </source>
</evidence>
<dbReference type="SUPFAM" id="SSF51344">
    <property type="entry name" value="Epsilon subunit of F1F0-ATP synthase N-terminal domain"/>
    <property type="match status" value="1"/>
</dbReference>
<dbReference type="InterPro" id="IPR001469">
    <property type="entry name" value="ATP_synth_F1_dsu/esu"/>
</dbReference>
<evidence type="ECO:0000259" key="11">
    <source>
        <dbReference type="Pfam" id="PF02823"/>
    </source>
</evidence>
<evidence type="ECO:0000256" key="3">
    <source>
        <dbReference type="ARBA" id="ARBA00022448"/>
    </source>
</evidence>
<organism evidence="12 13">
    <name type="scientific">Eggerthia catenaformis OT 569 = DSM 20559</name>
    <dbReference type="NCBI Taxonomy" id="999415"/>
    <lineage>
        <taxon>Bacteria</taxon>
        <taxon>Bacillati</taxon>
        <taxon>Bacillota</taxon>
        <taxon>Erysipelotrichia</taxon>
        <taxon>Erysipelotrichales</taxon>
        <taxon>Coprobacillaceae</taxon>
        <taxon>Eggerthia</taxon>
    </lineage>
</organism>
<evidence type="ECO:0000256" key="5">
    <source>
        <dbReference type="ARBA" id="ARBA00023136"/>
    </source>
</evidence>
<dbReference type="NCBIfam" id="TIGR01216">
    <property type="entry name" value="ATP_synt_epsi"/>
    <property type="match status" value="1"/>
</dbReference>
<keyword evidence="7 8" id="KW-0066">ATP synthesis</keyword>
<keyword evidence="8" id="KW-0375">Hydrogen ion transport</keyword>
<dbReference type="CDD" id="cd12152">
    <property type="entry name" value="F1-ATPase_delta"/>
    <property type="match status" value="1"/>
</dbReference>
<name>M2PQ15_9FIRM</name>
<evidence type="ECO:0000256" key="6">
    <source>
        <dbReference type="ARBA" id="ARBA00023196"/>
    </source>
</evidence>
<feature type="domain" description="ATP synthase F1 complex delta/epsilon subunit N-terminal" evidence="11">
    <location>
        <begin position="4"/>
        <end position="81"/>
    </location>
</feature>
<dbReference type="PANTHER" id="PTHR13822">
    <property type="entry name" value="ATP SYNTHASE DELTA/EPSILON CHAIN"/>
    <property type="match status" value="1"/>
</dbReference>
<comment type="similarity">
    <text evidence="2 8 9">Belongs to the ATPase epsilon chain family.</text>
</comment>
<reference evidence="12 13" key="1">
    <citation type="submission" date="2013-02" db="EMBL/GenBank/DDBJ databases">
        <title>The Genome Sequence of Lactobacillus catenaformis F0143.</title>
        <authorList>
            <consortium name="The Broad Institute Genome Sequencing Platform"/>
            <person name="Earl A."/>
            <person name="Ward D."/>
            <person name="Feldgarden M."/>
            <person name="Gevers D."/>
            <person name="Izard J."/>
            <person name="Blanton J.M."/>
            <person name="Mathney J."/>
            <person name="Dewhirst F.E."/>
            <person name="Young S.K."/>
            <person name="Zeng Q."/>
            <person name="Gargeya S."/>
            <person name="Fitzgerald M."/>
            <person name="Haas B."/>
            <person name="Abouelleil A."/>
            <person name="Alvarado L."/>
            <person name="Arachchi H.M."/>
            <person name="Berlin A."/>
            <person name="Chapman S.B."/>
            <person name="Gearin G."/>
            <person name="Goldberg J."/>
            <person name="Griggs A."/>
            <person name="Gujja S."/>
            <person name="Hansen M."/>
            <person name="Heiman D."/>
            <person name="Howarth C."/>
            <person name="Larimer J."/>
            <person name="Lui A."/>
            <person name="MacDonald P.J.P."/>
            <person name="McCowen C."/>
            <person name="Montmayeur A."/>
            <person name="Murphy C."/>
            <person name="Neiman D."/>
            <person name="Pearson M."/>
            <person name="Priest M."/>
            <person name="Roberts A."/>
            <person name="Saif S."/>
            <person name="Shea T."/>
            <person name="Sisk P."/>
            <person name="Stolte C."/>
            <person name="Sykes S."/>
            <person name="Wortman J."/>
            <person name="Nusbaum C."/>
            <person name="Birren B."/>
        </authorList>
    </citation>
    <scope>NUCLEOTIDE SEQUENCE [LARGE SCALE GENOMIC DNA]</scope>
    <source>
        <strain evidence="12 13">OT 569</strain>
    </source>
</reference>
<dbReference type="Pfam" id="PF02823">
    <property type="entry name" value="ATP-synt_DE_N"/>
    <property type="match status" value="1"/>
</dbReference>
<keyword evidence="8" id="KW-1003">Cell membrane</keyword>
<keyword evidence="13" id="KW-1185">Reference proteome</keyword>
<evidence type="ECO:0000256" key="2">
    <source>
        <dbReference type="ARBA" id="ARBA00005712"/>
    </source>
</evidence>
<dbReference type="InterPro" id="IPR036771">
    <property type="entry name" value="ATPsynth_dsu/esu_N"/>
</dbReference>
<gene>
    <name evidence="8" type="primary">atpC</name>
    <name evidence="12" type="ORF">HMPREF9943_00106</name>
</gene>
<dbReference type="AlphaFoldDB" id="M2PQ15"/>
<evidence type="ECO:0000259" key="10">
    <source>
        <dbReference type="Pfam" id="PF00401"/>
    </source>
</evidence>
<sequence length="132" mass="14623">MSKIHLHIVTPAGTYRDLDVDMLNITTTDGQIGILPHHIPLAAGVAISEMNYKLDGQYYKFAIAGGFLHVTPDNTVTVIGNAVESPEEIDLRRAEEAAQRAKERMKQKDIDFKRAEVALKKALVRIDVKNGL</sequence>
<feature type="domain" description="ATP synthase epsilon subunit C-terminal" evidence="10">
    <location>
        <begin position="87"/>
        <end position="129"/>
    </location>
</feature>
<dbReference type="SUPFAM" id="SSF46604">
    <property type="entry name" value="Epsilon subunit of F1F0-ATP synthase C-terminal domain"/>
    <property type="match status" value="1"/>
</dbReference>
<dbReference type="EMBL" id="AGEJ01000001">
    <property type="protein sequence ID" value="EMD17674.1"/>
    <property type="molecule type" value="Genomic_DNA"/>
</dbReference>
<comment type="caution">
    <text evidence="12">The sequence shown here is derived from an EMBL/GenBank/DDBJ whole genome shotgun (WGS) entry which is preliminary data.</text>
</comment>
<dbReference type="InterPro" id="IPR020547">
    <property type="entry name" value="ATP_synth_F1_esu_C"/>
</dbReference>
<keyword evidence="4 8" id="KW-0406">Ion transport</keyword>
<protein>
    <recommendedName>
        <fullName evidence="8">ATP synthase epsilon chain</fullName>
    </recommendedName>
    <alternativeName>
        <fullName evidence="8">ATP synthase F1 sector epsilon subunit</fullName>
    </alternativeName>
    <alternativeName>
        <fullName evidence="8">F-ATPase epsilon subunit</fullName>
    </alternativeName>
</protein>
<keyword evidence="5 8" id="KW-0472">Membrane</keyword>
<dbReference type="InterPro" id="IPR036794">
    <property type="entry name" value="ATP_F1_dsu/esu_C_sf"/>
</dbReference>
<proteinExistence type="inferred from homology"/>
<dbReference type="Gene3D" id="1.20.5.440">
    <property type="entry name" value="ATP synthase delta/epsilon subunit, C-terminal domain"/>
    <property type="match status" value="1"/>
</dbReference>
<dbReference type="Pfam" id="PF00401">
    <property type="entry name" value="ATP-synt_DE"/>
    <property type="match status" value="1"/>
</dbReference>
<comment type="subcellular location">
    <subcellularLocation>
        <location evidence="1 8">Cell membrane</location>
        <topology evidence="1 8">Peripheral membrane protein</topology>
    </subcellularLocation>
</comment>
<keyword evidence="3 8" id="KW-0813">Transport</keyword>
<evidence type="ECO:0000313" key="13">
    <source>
        <dbReference type="Proteomes" id="UP000011758"/>
    </source>
</evidence>
<evidence type="ECO:0000256" key="8">
    <source>
        <dbReference type="HAMAP-Rule" id="MF_00530"/>
    </source>
</evidence>
<accession>M2PQ15</accession>
<dbReference type="HAMAP" id="MF_00530">
    <property type="entry name" value="ATP_synth_epsil_bac"/>
    <property type="match status" value="1"/>
</dbReference>
<dbReference type="GO" id="GO:0005886">
    <property type="term" value="C:plasma membrane"/>
    <property type="evidence" value="ECO:0007669"/>
    <property type="project" value="UniProtKB-SubCell"/>
</dbReference>
<dbReference type="PANTHER" id="PTHR13822:SF10">
    <property type="entry name" value="ATP SYNTHASE EPSILON CHAIN, CHLOROPLASTIC"/>
    <property type="match status" value="1"/>
</dbReference>